<dbReference type="EMBL" id="JBHMFI010000001">
    <property type="protein sequence ID" value="MFB9071959.1"/>
    <property type="molecule type" value="Genomic_DNA"/>
</dbReference>
<reference evidence="2 3" key="1">
    <citation type="submission" date="2024-09" db="EMBL/GenBank/DDBJ databases">
        <authorList>
            <person name="Sun Q."/>
            <person name="Mori K."/>
        </authorList>
    </citation>
    <scope>NUCLEOTIDE SEQUENCE [LARGE SCALE GENOMIC DNA]</scope>
    <source>
        <strain evidence="2 3">CCM 7609</strain>
    </source>
</reference>
<name>A0ABV5FZW8_9MICC</name>
<gene>
    <name evidence="2" type="ORF">ACFFX0_12390</name>
</gene>
<organism evidence="2 3">
    <name type="scientific">Citricoccus parietis</name>
    <dbReference type="NCBI Taxonomy" id="592307"/>
    <lineage>
        <taxon>Bacteria</taxon>
        <taxon>Bacillati</taxon>
        <taxon>Actinomycetota</taxon>
        <taxon>Actinomycetes</taxon>
        <taxon>Micrococcales</taxon>
        <taxon>Micrococcaceae</taxon>
        <taxon>Citricoccus</taxon>
    </lineage>
</organism>
<protein>
    <submittedName>
        <fullName evidence="2">Uncharacterized protein</fullName>
    </submittedName>
</protein>
<dbReference type="Proteomes" id="UP001589575">
    <property type="component" value="Unassembled WGS sequence"/>
</dbReference>
<evidence type="ECO:0000313" key="3">
    <source>
        <dbReference type="Proteomes" id="UP001589575"/>
    </source>
</evidence>
<comment type="caution">
    <text evidence="2">The sequence shown here is derived from an EMBL/GenBank/DDBJ whole genome shotgun (WGS) entry which is preliminary data.</text>
</comment>
<proteinExistence type="predicted"/>
<evidence type="ECO:0000256" key="1">
    <source>
        <dbReference type="SAM" id="MobiDB-lite"/>
    </source>
</evidence>
<sequence length="126" mass="13896">MDVREVQDPERARARRQDAQLFGAHREVAGLHKRSPGHHAGTGGSHGSGGHRRRLRGRSQPCPTPAGGLARGPHRCLSHDGLSPRSRRRRSDRSTAGGRDVRPPGWSLRPRGSPWSGDRRPGRHRP</sequence>
<accession>A0ABV5FZW8</accession>
<feature type="region of interest" description="Disordered" evidence="1">
    <location>
        <begin position="1"/>
        <end position="126"/>
    </location>
</feature>
<keyword evidence="3" id="KW-1185">Reference proteome</keyword>
<evidence type="ECO:0000313" key="2">
    <source>
        <dbReference type="EMBL" id="MFB9071959.1"/>
    </source>
</evidence>
<feature type="compositionally biased region" description="Basic and acidic residues" evidence="1">
    <location>
        <begin position="1"/>
        <end position="30"/>
    </location>
</feature>